<keyword evidence="2" id="KW-1185">Reference proteome</keyword>
<reference evidence="1" key="1">
    <citation type="submission" date="2022-04" db="EMBL/GenBank/DDBJ databases">
        <title>Genome of the entomopathogenic fungus Entomophthora muscae.</title>
        <authorList>
            <person name="Elya C."/>
            <person name="Lovett B.R."/>
            <person name="Lee E."/>
            <person name="Macias A.M."/>
            <person name="Hajek A.E."/>
            <person name="De Bivort B.L."/>
            <person name="Kasson M.T."/>
            <person name="De Fine Licht H.H."/>
            <person name="Stajich J.E."/>
        </authorList>
    </citation>
    <scope>NUCLEOTIDE SEQUENCE</scope>
    <source>
        <strain evidence="1">Berkeley</strain>
    </source>
</reference>
<protein>
    <submittedName>
        <fullName evidence="1">Uncharacterized protein</fullName>
    </submittedName>
</protein>
<evidence type="ECO:0000313" key="2">
    <source>
        <dbReference type="Proteomes" id="UP001165960"/>
    </source>
</evidence>
<accession>A0ACC2UIN2</accession>
<organism evidence="1 2">
    <name type="scientific">Entomophthora muscae</name>
    <dbReference type="NCBI Taxonomy" id="34485"/>
    <lineage>
        <taxon>Eukaryota</taxon>
        <taxon>Fungi</taxon>
        <taxon>Fungi incertae sedis</taxon>
        <taxon>Zoopagomycota</taxon>
        <taxon>Entomophthoromycotina</taxon>
        <taxon>Entomophthoromycetes</taxon>
        <taxon>Entomophthorales</taxon>
        <taxon>Entomophthoraceae</taxon>
        <taxon>Entomophthora</taxon>
    </lineage>
</organism>
<proteinExistence type="predicted"/>
<comment type="caution">
    <text evidence="1">The sequence shown here is derived from an EMBL/GenBank/DDBJ whole genome shotgun (WGS) entry which is preliminary data.</text>
</comment>
<dbReference type="Proteomes" id="UP001165960">
    <property type="component" value="Unassembled WGS sequence"/>
</dbReference>
<evidence type="ECO:0000313" key="1">
    <source>
        <dbReference type="EMBL" id="KAJ9086718.1"/>
    </source>
</evidence>
<name>A0ACC2UIN2_9FUNG</name>
<gene>
    <name evidence="1" type="ORF">DSO57_1000976</name>
</gene>
<sequence>MDPFKFQVISCNQPAPLNEKAVRRLQTSCMDDLIRECNPKEITKKTAVPLKIAGVNVINRKDLESDVAIDRIQRKRERHNRVERNRRYRINQAMDQLATLIPASESTSSSDDVNHNHSTNRSSLIHDAVNYILALQKENATLKLAISSTRP</sequence>
<dbReference type="EMBL" id="QTSX02000712">
    <property type="protein sequence ID" value="KAJ9086718.1"/>
    <property type="molecule type" value="Genomic_DNA"/>
</dbReference>